<dbReference type="GO" id="GO:0004781">
    <property type="term" value="F:sulfate adenylyltransferase (ATP) activity"/>
    <property type="evidence" value="ECO:0007669"/>
    <property type="project" value="TreeGrafter"/>
</dbReference>
<dbReference type="Gene3D" id="3.40.50.300">
    <property type="entry name" value="P-loop containing nucleotide triphosphate hydrolases"/>
    <property type="match status" value="1"/>
</dbReference>
<accession>X0RQS4</accession>
<evidence type="ECO:0000256" key="3">
    <source>
        <dbReference type="ARBA" id="ARBA00022741"/>
    </source>
</evidence>
<organism evidence="6">
    <name type="scientific">marine sediment metagenome</name>
    <dbReference type="NCBI Taxonomy" id="412755"/>
    <lineage>
        <taxon>unclassified sequences</taxon>
        <taxon>metagenomes</taxon>
        <taxon>ecological metagenomes</taxon>
    </lineage>
</organism>
<dbReference type="EMBL" id="BARS01006610">
    <property type="protein sequence ID" value="GAF71123.1"/>
    <property type="molecule type" value="Genomic_DNA"/>
</dbReference>
<name>X0RQS4_9ZZZZ</name>
<sequence>MNNKDKKMLKEGWTLWFTGLHGSGKSTIAEKLASILRRESIPVVILDGDEIRKTISSDLGYTIEERDKHMQRVAQICKLISDSGILNIASVASPTERSRKYAKKIIKNVLIIYTKCPVEICEQRDVKGHYKKAKNKEKIFNNFVGKYVKYEVPKSPDITLTTNKENVDESVNKLLTKLREKGLFPNGRYYSFN</sequence>
<dbReference type="GO" id="GO:0004020">
    <property type="term" value="F:adenylylsulfate kinase activity"/>
    <property type="evidence" value="ECO:0007669"/>
    <property type="project" value="InterPro"/>
</dbReference>
<dbReference type="AlphaFoldDB" id="X0RQS4"/>
<dbReference type="InterPro" id="IPR002891">
    <property type="entry name" value="APS"/>
</dbReference>
<protein>
    <recommendedName>
        <fullName evidence="1">adenylyl-sulfate kinase</fullName>
        <ecNumber evidence="1">2.7.1.25</ecNumber>
    </recommendedName>
</protein>
<dbReference type="PANTHER" id="PTHR42700:SF1">
    <property type="entry name" value="SULFATE ADENYLYLTRANSFERASE"/>
    <property type="match status" value="1"/>
</dbReference>
<dbReference type="SUPFAM" id="SSF52540">
    <property type="entry name" value="P-loop containing nucleoside triphosphate hydrolases"/>
    <property type="match status" value="1"/>
</dbReference>
<dbReference type="Pfam" id="PF01583">
    <property type="entry name" value="APS_kinase"/>
    <property type="match status" value="1"/>
</dbReference>
<evidence type="ECO:0000256" key="1">
    <source>
        <dbReference type="ARBA" id="ARBA00012121"/>
    </source>
</evidence>
<dbReference type="CDD" id="cd02027">
    <property type="entry name" value="APSK"/>
    <property type="match status" value="1"/>
</dbReference>
<gene>
    <name evidence="6" type="ORF">S01H1_12855</name>
</gene>
<keyword evidence="3" id="KW-0547">Nucleotide-binding</keyword>
<dbReference type="EC" id="2.7.1.25" evidence="1"/>
<keyword evidence="4" id="KW-0067">ATP-binding</keyword>
<reference evidence="6" key="1">
    <citation type="journal article" date="2014" name="Front. Microbiol.">
        <title>High frequency of phylogenetically diverse reductive dehalogenase-homologous genes in deep subseafloor sedimentary metagenomes.</title>
        <authorList>
            <person name="Kawai M."/>
            <person name="Futagami T."/>
            <person name="Toyoda A."/>
            <person name="Takaki Y."/>
            <person name="Nishi S."/>
            <person name="Hori S."/>
            <person name="Arai W."/>
            <person name="Tsubouchi T."/>
            <person name="Morono Y."/>
            <person name="Uchiyama I."/>
            <person name="Ito T."/>
            <person name="Fujiyama A."/>
            <person name="Inagaki F."/>
            <person name="Takami H."/>
        </authorList>
    </citation>
    <scope>NUCLEOTIDE SEQUENCE</scope>
    <source>
        <strain evidence="6">Expedition CK06-06</strain>
    </source>
</reference>
<dbReference type="InterPro" id="IPR050512">
    <property type="entry name" value="Sulf_AdTrans/APS_kinase"/>
</dbReference>
<dbReference type="NCBIfam" id="TIGR00455">
    <property type="entry name" value="apsK"/>
    <property type="match status" value="1"/>
</dbReference>
<dbReference type="GO" id="GO:0005524">
    <property type="term" value="F:ATP binding"/>
    <property type="evidence" value="ECO:0007669"/>
    <property type="project" value="InterPro"/>
</dbReference>
<comment type="caution">
    <text evidence="6">The sequence shown here is derived from an EMBL/GenBank/DDBJ whole genome shotgun (WGS) entry which is preliminary data.</text>
</comment>
<dbReference type="GO" id="GO:0019379">
    <property type="term" value="P:sulfate assimilation, phosphoadenylyl sulfate reduction by phosphoadenylyl-sulfate reductase (thioredoxin)"/>
    <property type="evidence" value="ECO:0007669"/>
    <property type="project" value="TreeGrafter"/>
</dbReference>
<feature type="domain" description="APS kinase" evidence="5">
    <location>
        <begin position="12"/>
        <end position="160"/>
    </location>
</feature>
<evidence type="ECO:0000313" key="6">
    <source>
        <dbReference type="EMBL" id="GAF71123.1"/>
    </source>
</evidence>
<proteinExistence type="predicted"/>
<evidence type="ECO:0000256" key="4">
    <source>
        <dbReference type="ARBA" id="ARBA00022840"/>
    </source>
</evidence>
<keyword evidence="2" id="KW-0808">Transferase</keyword>
<dbReference type="GO" id="GO:0010134">
    <property type="term" value="P:sulfate assimilation via adenylyl sulfate reduction"/>
    <property type="evidence" value="ECO:0007669"/>
    <property type="project" value="TreeGrafter"/>
</dbReference>
<dbReference type="PANTHER" id="PTHR42700">
    <property type="entry name" value="SULFATE ADENYLYLTRANSFERASE"/>
    <property type="match status" value="1"/>
</dbReference>
<dbReference type="InterPro" id="IPR059117">
    <property type="entry name" value="APS_kinase_dom"/>
</dbReference>
<evidence type="ECO:0000256" key="2">
    <source>
        <dbReference type="ARBA" id="ARBA00022679"/>
    </source>
</evidence>
<dbReference type="GO" id="GO:0005737">
    <property type="term" value="C:cytoplasm"/>
    <property type="evidence" value="ECO:0007669"/>
    <property type="project" value="TreeGrafter"/>
</dbReference>
<dbReference type="InterPro" id="IPR027417">
    <property type="entry name" value="P-loop_NTPase"/>
</dbReference>
<evidence type="ECO:0000259" key="5">
    <source>
        <dbReference type="Pfam" id="PF01583"/>
    </source>
</evidence>